<reference evidence="1" key="1">
    <citation type="journal article" date="2015" name="PLoS Negl. Trop. Dis.">
        <title>Deep Sequencing Analysis of the Ixodes ricinus Haemocytome.</title>
        <authorList>
            <person name="Kotsyfakis M."/>
            <person name="Kopacek P."/>
            <person name="Franta Z."/>
            <person name="Pedra J.H."/>
            <person name="Ribeiro J.M."/>
        </authorList>
    </citation>
    <scope>NUCLEOTIDE SEQUENCE</scope>
</reference>
<dbReference type="EMBL" id="GBIH01000981">
    <property type="protein sequence ID" value="JAC93729.1"/>
    <property type="molecule type" value="mRNA"/>
</dbReference>
<name>A0A090XBV3_IXORI</name>
<evidence type="ECO:0000313" key="1">
    <source>
        <dbReference type="EMBL" id="JAC93729.1"/>
    </source>
</evidence>
<sequence length="108" mass="12868">RRYALTAAAFIETEDDDDFLSGERNGSCWIKEWMEHKSRGIQNQLYEELLQTDPDEYRRLLRVPRDVFMGLLARIRHRVEKQDTNMRRSISAKTRLQVTLRYLASGTY</sequence>
<evidence type="ECO:0008006" key="2">
    <source>
        <dbReference type="Google" id="ProtNLM"/>
    </source>
</evidence>
<feature type="non-terminal residue" evidence="1">
    <location>
        <position position="1"/>
    </location>
</feature>
<dbReference type="AlphaFoldDB" id="A0A090XBV3"/>
<accession>A0A090XBV3</accession>
<proteinExistence type="evidence at transcript level"/>
<organism evidence="1">
    <name type="scientific">Ixodes ricinus</name>
    <name type="common">Common tick</name>
    <name type="synonym">Acarus ricinus</name>
    <dbReference type="NCBI Taxonomy" id="34613"/>
    <lineage>
        <taxon>Eukaryota</taxon>
        <taxon>Metazoa</taxon>
        <taxon>Ecdysozoa</taxon>
        <taxon>Arthropoda</taxon>
        <taxon>Chelicerata</taxon>
        <taxon>Arachnida</taxon>
        <taxon>Acari</taxon>
        <taxon>Parasitiformes</taxon>
        <taxon>Ixodida</taxon>
        <taxon>Ixodoidea</taxon>
        <taxon>Ixodidae</taxon>
        <taxon>Ixodinae</taxon>
        <taxon>Ixodes</taxon>
    </lineage>
</organism>
<protein>
    <recommendedName>
        <fullName evidence="2">Nuclease harbi1-like protein</fullName>
    </recommendedName>
</protein>